<dbReference type="RefSeq" id="WP_020039799.1">
    <property type="nucleotide sequence ID" value="NZ_KE557273.1"/>
</dbReference>
<dbReference type="PROSITE" id="PS51819">
    <property type="entry name" value="VOC"/>
    <property type="match status" value="1"/>
</dbReference>
<keyword evidence="4" id="KW-1185">Reference proteome</keyword>
<dbReference type="PROSITE" id="PS00934">
    <property type="entry name" value="GLYOXALASE_I_1"/>
    <property type="match status" value="1"/>
</dbReference>
<keyword evidence="1" id="KW-0479">Metal-binding</keyword>
<dbReference type="InterPro" id="IPR018146">
    <property type="entry name" value="Glyoxalase_1_CS"/>
</dbReference>
<comment type="caution">
    <text evidence="3">The sequence shown here is derived from an EMBL/GenBank/DDBJ whole genome shotgun (WGS) entry which is preliminary data.</text>
</comment>
<dbReference type="CDD" id="cd07255">
    <property type="entry name" value="VOC_BsCatE_like_N"/>
    <property type="match status" value="1"/>
</dbReference>
<dbReference type="InterPro" id="IPR037523">
    <property type="entry name" value="VOC_core"/>
</dbReference>
<dbReference type="GO" id="GO:0046872">
    <property type="term" value="F:metal ion binding"/>
    <property type="evidence" value="ECO:0007669"/>
    <property type="project" value="UniProtKB-KW"/>
</dbReference>
<sequence>MTTQTDSFDMTAAPIRIDAVRLRVRDIETVAGFYRDVMGLATLSQSADQVTLGAGETPLLHLDGDTALRPRDPRQAGLFHTAFLLPARGDLARWLTHAMEARVPLQGASDHLVSEAIYLADPEGNGIEVYVDRPPSRWHDSTGAIRMSTDPLDVQGLLKEAGGKSWAGFPEAGIIGHVHLQVGDTDKADAFYRDQLGFDIAATYPGASFYGSGGYHHQLAGNVWNSRRAGPRDAGAAGLAEVTLGVSPQARETITSRLGSDRFNDPWGTAFALS</sequence>
<dbReference type="GO" id="GO:0004462">
    <property type="term" value="F:lactoylglutathione lyase activity"/>
    <property type="evidence" value="ECO:0007669"/>
    <property type="project" value="InterPro"/>
</dbReference>
<evidence type="ECO:0000313" key="4">
    <source>
        <dbReference type="Proteomes" id="UP000015347"/>
    </source>
</evidence>
<evidence type="ECO:0000313" key="3">
    <source>
        <dbReference type="EMBL" id="EPX85229.1"/>
    </source>
</evidence>
<dbReference type="OrthoDB" id="9792626at2"/>
<dbReference type="AlphaFoldDB" id="S9SG17"/>
<dbReference type="InterPro" id="IPR029068">
    <property type="entry name" value="Glyas_Bleomycin-R_OHBP_Dase"/>
</dbReference>
<protein>
    <submittedName>
        <fullName evidence="3">Glyoxalase family protein</fullName>
    </submittedName>
</protein>
<dbReference type="eggNOG" id="COG2514">
    <property type="taxonomic scope" value="Bacteria"/>
</dbReference>
<accession>S9SG17</accession>
<name>S9SG17_9RHOB</name>
<evidence type="ECO:0000259" key="2">
    <source>
        <dbReference type="PROSITE" id="PS51819"/>
    </source>
</evidence>
<dbReference type="PANTHER" id="PTHR43279:SF1">
    <property type="entry name" value="CATECHOL-2,3-DIOXYGENASE"/>
    <property type="match status" value="1"/>
</dbReference>
<dbReference type="EMBL" id="APVH01000009">
    <property type="protein sequence ID" value="EPX85229.1"/>
    <property type="molecule type" value="Genomic_DNA"/>
</dbReference>
<dbReference type="SUPFAM" id="SSF54593">
    <property type="entry name" value="Glyoxalase/Bleomycin resistance protein/Dihydroxybiphenyl dioxygenase"/>
    <property type="match status" value="2"/>
</dbReference>
<reference evidence="4" key="1">
    <citation type="journal article" date="2014" name="Stand. Genomic Sci.">
        <title>Genome sequence of the exopolysaccharide-producing Salipiger mucosus type strain (DSM 16094(T)), a moderately halophilic member of the Roseobacter clade.</title>
        <authorList>
            <person name="Riedel T."/>
            <person name="Spring S."/>
            <person name="Fiebig A."/>
            <person name="Petersen J."/>
            <person name="Kyrpides N.C."/>
            <person name="Goker M."/>
            <person name="Klenk H.P."/>
        </authorList>
    </citation>
    <scope>NUCLEOTIDE SEQUENCE [LARGE SCALE GENOMIC DNA]</scope>
    <source>
        <strain evidence="4">DSM 16094</strain>
    </source>
</reference>
<dbReference type="HOGENOM" id="CLU_059557_0_0_5"/>
<proteinExistence type="predicted"/>
<gene>
    <name evidence="3" type="ORF">Salmuc_02608</name>
</gene>
<dbReference type="InterPro" id="IPR004360">
    <property type="entry name" value="Glyas_Fos-R_dOase_dom"/>
</dbReference>
<dbReference type="Gene3D" id="3.10.180.10">
    <property type="entry name" value="2,3-Dihydroxybiphenyl 1,2-Dioxygenase, domain 1"/>
    <property type="match status" value="2"/>
</dbReference>
<dbReference type="PANTHER" id="PTHR43279">
    <property type="entry name" value="CATECHOL-2,3-DIOXYGENASE"/>
    <property type="match status" value="1"/>
</dbReference>
<feature type="domain" description="VOC" evidence="2">
    <location>
        <begin position="16"/>
        <end position="132"/>
    </location>
</feature>
<dbReference type="STRING" id="1123237.Salmuc_02608"/>
<dbReference type="Proteomes" id="UP000015347">
    <property type="component" value="Unassembled WGS sequence"/>
</dbReference>
<dbReference type="Pfam" id="PF00903">
    <property type="entry name" value="Glyoxalase"/>
    <property type="match status" value="2"/>
</dbReference>
<organism evidence="3 4">
    <name type="scientific">Salipiger mucosus DSM 16094</name>
    <dbReference type="NCBI Taxonomy" id="1123237"/>
    <lineage>
        <taxon>Bacteria</taxon>
        <taxon>Pseudomonadati</taxon>
        <taxon>Pseudomonadota</taxon>
        <taxon>Alphaproteobacteria</taxon>
        <taxon>Rhodobacterales</taxon>
        <taxon>Roseobacteraceae</taxon>
        <taxon>Salipiger</taxon>
    </lineage>
</organism>
<evidence type="ECO:0000256" key="1">
    <source>
        <dbReference type="ARBA" id="ARBA00022723"/>
    </source>
</evidence>